<protein>
    <submittedName>
        <fullName evidence="5">Glycosyltransferase family 4 protein</fullName>
    </submittedName>
</protein>
<organism evidence="5 6">
    <name type="scientific">Naasia lichenicola</name>
    <dbReference type="NCBI Taxonomy" id="2565933"/>
    <lineage>
        <taxon>Bacteria</taxon>
        <taxon>Bacillati</taxon>
        <taxon>Actinomycetota</taxon>
        <taxon>Actinomycetes</taxon>
        <taxon>Micrococcales</taxon>
        <taxon>Microbacteriaceae</taxon>
        <taxon>Naasia</taxon>
    </lineage>
</organism>
<feature type="domain" description="Glycosyl transferase family 1" evidence="3">
    <location>
        <begin position="201"/>
        <end position="325"/>
    </location>
</feature>
<reference evidence="5 6" key="1">
    <citation type="submission" date="2019-04" db="EMBL/GenBank/DDBJ databases">
        <authorList>
            <person name="Jiang L."/>
        </authorList>
    </citation>
    <scope>NUCLEOTIDE SEQUENCE [LARGE SCALE GENOMIC DNA]</scope>
    <source>
        <strain evidence="5 6">YIM 131853</strain>
    </source>
</reference>
<evidence type="ECO:0000259" key="4">
    <source>
        <dbReference type="Pfam" id="PF13439"/>
    </source>
</evidence>
<dbReference type="Pfam" id="PF00534">
    <property type="entry name" value="Glycos_transf_1"/>
    <property type="match status" value="1"/>
</dbReference>
<proteinExistence type="predicted"/>
<sequence length="378" mass="40111">MVTLRVIVDDDADRPAHRPASYARDLIRELIATAPRGADVEGLVPSTDAEDIAEVDAALPGLVRVSALPLARRELVRAWQSSRATSSMDGMIHAPGLLAPLRKHDRRLTVGTQTVVTIHDAMPWLLPRFGGDHASWLRQMAKRAIKHADAIVVPTHAVAAELAGLLPFGERLRVIGTAARSALRLPGDVDAVAESLGLPSEYLLTSASMDPLDGLVPLLSALASPEAPQMPLVLVGIRAPQAGAYEQALAQAGLPAQRAIRLIEPSMSELAVAISRAVAVVIPDHYAATGQRAIEALALGVPVIHSDSAALMEVVDGAGVVVEREPSAGYPERLAGAMATTLADTAGMERLRVMSIDRARAFSWRDTAEKVWSLHADL</sequence>
<evidence type="ECO:0000313" key="5">
    <source>
        <dbReference type="EMBL" id="THG30845.1"/>
    </source>
</evidence>
<evidence type="ECO:0000313" key="6">
    <source>
        <dbReference type="Proteomes" id="UP000309133"/>
    </source>
</evidence>
<keyword evidence="2 5" id="KW-0808">Transferase</keyword>
<dbReference type="GO" id="GO:0016757">
    <property type="term" value="F:glycosyltransferase activity"/>
    <property type="evidence" value="ECO:0007669"/>
    <property type="project" value="UniProtKB-KW"/>
</dbReference>
<dbReference type="InterPro" id="IPR028098">
    <property type="entry name" value="Glyco_trans_4-like_N"/>
</dbReference>
<name>A0A4S4FN08_9MICO</name>
<dbReference type="OrthoDB" id="9801609at2"/>
<dbReference type="GO" id="GO:0009103">
    <property type="term" value="P:lipopolysaccharide biosynthetic process"/>
    <property type="evidence" value="ECO:0007669"/>
    <property type="project" value="TreeGrafter"/>
</dbReference>
<keyword evidence="6" id="KW-1185">Reference proteome</keyword>
<dbReference type="SUPFAM" id="SSF53756">
    <property type="entry name" value="UDP-Glycosyltransferase/glycogen phosphorylase"/>
    <property type="match status" value="1"/>
</dbReference>
<dbReference type="Gene3D" id="3.40.50.2000">
    <property type="entry name" value="Glycogen Phosphorylase B"/>
    <property type="match status" value="2"/>
</dbReference>
<evidence type="ECO:0000256" key="1">
    <source>
        <dbReference type="ARBA" id="ARBA00022676"/>
    </source>
</evidence>
<feature type="domain" description="Glycosyltransferase subfamily 4-like N-terminal" evidence="4">
    <location>
        <begin position="21"/>
        <end position="176"/>
    </location>
</feature>
<comment type="caution">
    <text evidence="5">The sequence shown here is derived from an EMBL/GenBank/DDBJ whole genome shotgun (WGS) entry which is preliminary data.</text>
</comment>
<keyword evidence="1" id="KW-0328">Glycosyltransferase</keyword>
<dbReference type="PANTHER" id="PTHR46401:SF2">
    <property type="entry name" value="GLYCOSYLTRANSFERASE WBBK-RELATED"/>
    <property type="match status" value="1"/>
</dbReference>
<dbReference type="PANTHER" id="PTHR46401">
    <property type="entry name" value="GLYCOSYLTRANSFERASE WBBK-RELATED"/>
    <property type="match status" value="1"/>
</dbReference>
<gene>
    <name evidence="5" type="ORF">E6C64_09420</name>
</gene>
<dbReference type="AlphaFoldDB" id="A0A4S4FN08"/>
<evidence type="ECO:0000259" key="3">
    <source>
        <dbReference type="Pfam" id="PF00534"/>
    </source>
</evidence>
<dbReference type="EMBL" id="SSSM01000004">
    <property type="protein sequence ID" value="THG30845.1"/>
    <property type="molecule type" value="Genomic_DNA"/>
</dbReference>
<dbReference type="Proteomes" id="UP000309133">
    <property type="component" value="Unassembled WGS sequence"/>
</dbReference>
<dbReference type="RefSeq" id="WP_136427258.1">
    <property type="nucleotide sequence ID" value="NZ_SSSM01000004.1"/>
</dbReference>
<evidence type="ECO:0000256" key="2">
    <source>
        <dbReference type="ARBA" id="ARBA00022679"/>
    </source>
</evidence>
<accession>A0A4S4FN08</accession>
<dbReference type="InterPro" id="IPR001296">
    <property type="entry name" value="Glyco_trans_1"/>
</dbReference>
<dbReference type="Pfam" id="PF13439">
    <property type="entry name" value="Glyco_transf_4"/>
    <property type="match status" value="1"/>
</dbReference>